<evidence type="ECO:0000259" key="1">
    <source>
        <dbReference type="Pfam" id="PF12728"/>
    </source>
</evidence>
<dbReference type="NCBIfam" id="TIGR01764">
    <property type="entry name" value="excise"/>
    <property type="match status" value="1"/>
</dbReference>
<dbReference type="Proteomes" id="UP000231322">
    <property type="component" value="Unassembled WGS sequence"/>
</dbReference>
<dbReference type="InterPro" id="IPR010093">
    <property type="entry name" value="SinI_DNA-bd"/>
</dbReference>
<comment type="caution">
    <text evidence="2">The sequence shown here is derived from an EMBL/GenBank/DDBJ whole genome shotgun (WGS) entry which is preliminary data.</text>
</comment>
<dbReference type="Pfam" id="PF12728">
    <property type="entry name" value="HTH_17"/>
    <property type="match status" value="1"/>
</dbReference>
<sequence length="73" mass="8211">MVNITKMVEEHKKDIAKKTLTVKELAQVLGVSENKARQLTHAESFPVIVVGRTRLTVISKLDDWIENNLGLVI</sequence>
<feature type="domain" description="Helix-turn-helix" evidence="1">
    <location>
        <begin position="20"/>
        <end position="68"/>
    </location>
</feature>
<dbReference type="EMBL" id="PEIK01000003">
    <property type="protein sequence ID" value="PIH05216.1"/>
    <property type="molecule type" value="Genomic_DNA"/>
</dbReference>
<dbReference type="AlphaFoldDB" id="A0A2G7HKI2"/>
<evidence type="ECO:0000313" key="2">
    <source>
        <dbReference type="EMBL" id="PIH05216.1"/>
    </source>
</evidence>
<gene>
    <name evidence="2" type="ORF">CS538_05145</name>
</gene>
<keyword evidence="3" id="KW-1185">Reference proteome</keyword>
<accession>A0A2G7HKI2</accession>
<evidence type="ECO:0000313" key="3">
    <source>
        <dbReference type="Proteomes" id="UP000231322"/>
    </source>
</evidence>
<dbReference type="InterPro" id="IPR041657">
    <property type="entry name" value="HTH_17"/>
</dbReference>
<dbReference type="RefSeq" id="WP_099838455.1">
    <property type="nucleotide sequence ID" value="NZ_PEIK01000003.1"/>
</dbReference>
<proteinExistence type="predicted"/>
<name>A0A2G7HKI2_9CLOT</name>
<organism evidence="2 3">
    <name type="scientific">Clostridium combesii</name>
    <dbReference type="NCBI Taxonomy" id="39481"/>
    <lineage>
        <taxon>Bacteria</taxon>
        <taxon>Bacillati</taxon>
        <taxon>Bacillota</taxon>
        <taxon>Clostridia</taxon>
        <taxon>Eubacteriales</taxon>
        <taxon>Clostridiaceae</taxon>
        <taxon>Clostridium</taxon>
    </lineage>
</organism>
<reference evidence="2 3" key="1">
    <citation type="submission" date="2017-10" db="EMBL/GenBank/DDBJ databases">
        <title>Reclassification of Eubacterium combesii and discrepancies in the nomenclature of botulinum neurotoxin producing clostridia. Request for an Opinion.</title>
        <authorList>
            <person name="Dobritsa A.P."/>
            <person name="Kutumbaka K.K."/>
            <person name="Samadpour M."/>
        </authorList>
    </citation>
    <scope>NUCLEOTIDE SEQUENCE [LARGE SCALE GENOMIC DNA]</scope>
    <source>
        <strain evidence="2 3">DSM 20696</strain>
    </source>
</reference>
<dbReference type="GO" id="GO:0003677">
    <property type="term" value="F:DNA binding"/>
    <property type="evidence" value="ECO:0007669"/>
    <property type="project" value="InterPro"/>
</dbReference>
<protein>
    <submittedName>
        <fullName evidence="2">Excisionase</fullName>
    </submittedName>
</protein>